<feature type="signal peptide" evidence="1">
    <location>
        <begin position="1"/>
        <end position="20"/>
    </location>
</feature>
<dbReference type="Proteomes" id="UP000323708">
    <property type="component" value="Unassembled WGS sequence"/>
</dbReference>
<reference evidence="2 3" key="1">
    <citation type="submission" date="2019-09" db="EMBL/GenBank/DDBJ databases">
        <authorList>
            <person name="Chen X.-Y."/>
        </authorList>
    </citation>
    <scope>NUCLEOTIDE SEQUENCE [LARGE SCALE GENOMIC DNA]</scope>
    <source>
        <strain evidence="2 3">NY5</strain>
    </source>
</reference>
<evidence type="ECO:0000313" key="2">
    <source>
        <dbReference type="EMBL" id="KAA1193427.1"/>
    </source>
</evidence>
<evidence type="ECO:0000313" key="3">
    <source>
        <dbReference type="Proteomes" id="UP000323708"/>
    </source>
</evidence>
<gene>
    <name evidence="2" type="ORF">F0M18_06220</name>
</gene>
<proteinExistence type="predicted"/>
<sequence length="132" mass="14215">MKYTLIAAILMAIFVPAANASCKTNQVNGIWQGTFNYPTIGFVGICTVAIKGTRLLSDSVCTDDFGDARPLSRSRVDLHKPTCTLEVSFRTLGQDVTGVFTVDRQETVMTGIVANEALEVVGTATLVKKDNL</sequence>
<feature type="chain" id="PRO_5022751339" evidence="1">
    <location>
        <begin position="21"/>
        <end position="132"/>
    </location>
</feature>
<dbReference type="RefSeq" id="WP_149610534.1">
    <property type="nucleotide sequence ID" value="NZ_VTUX01000002.1"/>
</dbReference>
<protein>
    <submittedName>
        <fullName evidence="2">Uncharacterized protein</fullName>
    </submittedName>
</protein>
<dbReference type="AlphaFoldDB" id="A0A5B0X4D4"/>
<keyword evidence="1" id="KW-0732">Signal</keyword>
<name>A0A5B0X4D4_9GAMM</name>
<dbReference type="EMBL" id="VTUX01000002">
    <property type="protein sequence ID" value="KAA1193427.1"/>
    <property type="molecule type" value="Genomic_DNA"/>
</dbReference>
<evidence type="ECO:0000256" key="1">
    <source>
        <dbReference type="SAM" id="SignalP"/>
    </source>
</evidence>
<accession>A0A5B0X4D4</accession>
<keyword evidence="3" id="KW-1185">Reference proteome</keyword>
<organism evidence="2 3">
    <name type="scientific">Pseudohalioglobus sediminis</name>
    <dbReference type="NCBI Taxonomy" id="2606449"/>
    <lineage>
        <taxon>Bacteria</taxon>
        <taxon>Pseudomonadati</taxon>
        <taxon>Pseudomonadota</taxon>
        <taxon>Gammaproteobacteria</taxon>
        <taxon>Cellvibrionales</taxon>
        <taxon>Halieaceae</taxon>
        <taxon>Pseudohalioglobus</taxon>
    </lineage>
</organism>
<comment type="caution">
    <text evidence="2">The sequence shown here is derived from an EMBL/GenBank/DDBJ whole genome shotgun (WGS) entry which is preliminary data.</text>
</comment>